<feature type="active site" description="Nucleophile" evidence="9">
    <location>
        <position position="21"/>
    </location>
</feature>
<keyword evidence="3" id="KW-0540">Nuclease</keyword>
<evidence type="ECO:0000256" key="10">
    <source>
        <dbReference type="PIRSR" id="PIRSR610347-2"/>
    </source>
</evidence>
<dbReference type="Proteomes" id="UP000828390">
    <property type="component" value="Unassembled WGS sequence"/>
</dbReference>
<dbReference type="GO" id="GO:0003690">
    <property type="term" value="F:double-stranded DNA binding"/>
    <property type="evidence" value="ECO:0007669"/>
    <property type="project" value="TreeGrafter"/>
</dbReference>
<dbReference type="GO" id="GO:0017005">
    <property type="term" value="F:3'-tyrosyl-DNA phosphodiesterase activity"/>
    <property type="evidence" value="ECO:0007669"/>
    <property type="project" value="TreeGrafter"/>
</dbReference>
<organism evidence="12 13">
    <name type="scientific">Dreissena polymorpha</name>
    <name type="common">Zebra mussel</name>
    <name type="synonym">Mytilus polymorpha</name>
    <dbReference type="NCBI Taxonomy" id="45954"/>
    <lineage>
        <taxon>Eukaryota</taxon>
        <taxon>Metazoa</taxon>
        <taxon>Spiralia</taxon>
        <taxon>Lophotrochozoa</taxon>
        <taxon>Mollusca</taxon>
        <taxon>Bivalvia</taxon>
        <taxon>Autobranchia</taxon>
        <taxon>Heteroconchia</taxon>
        <taxon>Euheterodonta</taxon>
        <taxon>Imparidentia</taxon>
        <taxon>Neoheterodontei</taxon>
        <taxon>Myida</taxon>
        <taxon>Dreissenoidea</taxon>
        <taxon>Dreissenidae</taxon>
        <taxon>Dreissena</taxon>
    </lineage>
</organism>
<evidence type="ECO:0000256" key="6">
    <source>
        <dbReference type="ARBA" id="ARBA00022839"/>
    </source>
</evidence>
<keyword evidence="8" id="KW-0539">Nucleus</keyword>
<accession>A0A9D4R5J1</accession>
<dbReference type="PANTHER" id="PTHR12415:SF0">
    <property type="entry name" value="TYROSYL-DNA PHOSPHODIESTERASE 1"/>
    <property type="match status" value="1"/>
</dbReference>
<dbReference type="AlphaFoldDB" id="A0A9D4R5J1"/>
<dbReference type="GO" id="GO:0004527">
    <property type="term" value="F:exonuclease activity"/>
    <property type="evidence" value="ECO:0007669"/>
    <property type="project" value="UniProtKB-KW"/>
</dbReference>
<keyword evidence="13" id="KW-1185">Reference proteome</keyword>
<name>A0A9D4R5J1_DREPO</name>
<keyword evidence="4" id="KW-0227">DNA damage</keyword>
<dbReference type="GO" id="GO:0006281">
    <property type="term" value="P:DNA repair"/>
    <property type="evidence" value="ECO:0007669"/>
    <property type="project" value="UniProtKB-KW"/>
</dbReference>
<reference evidence="12" key="2">
    <citation type="submission" date="2020-11" db="EMBL/GenBank/DDBJ databases">
        <authorList>
            <person name="McCartney M.A."/>
            <person name="Auch B."/>
            <person name="Kono T."/>
            <person name="Mallez S."/>
            <person name="Becker A."/>
            <person name="Gohl D.M."/>
            <person name="Silverstein K.A.T."/>
            <person name="Koren S."/>
            <person name="Bechman K.B."/>
            <person name="Herman A."/>
            <person name="Abrahante J.E."/>
            <person name="Garbe J."/>
        </authorList>
    </citation>
    <scope>NUCLEOTIDE SEQUENCE</scope>
    <source>
        <strain evidence="12">Duluth1</strain>
        <tissue evidence="12">Whole animal</tissue>
    </source>
</reference>
<dbReference type="PANTHER" id="PTHR12415">
    <property type="entry name" value="TYROSYL-DNA PHOSPHODIESTERASE 1"/>
    <property type="match status" value="1"/>
</dbReference>
<evidence type="ECO:0000256" key="8">
    <source>
        <dbReference type="ARBA" id="ARBA00023242"/>
    </source>
</evidence>
<dbReference type="GO" id="GO:0005634">
    <property type="term" value="C:nucleus"/>
    <property type="evidence" value="ECO:0007669"/>
    <property type="project" value="UniProtKB-SubCell"/>
</dbReference>
<evidence type="ECO:0000313" key="13">
    <source>
        <dbReference type="Proteomes" id="UP000828390"/>
    </source>
</evidence>
<comment type="caution">
    <text evidence="12">The sequence shown here is derived from an EMBL/GenBank/DDBJ whole genome shotgun (WGS) entry which is preliminary data.</text>
</comment>
<evidence type="ECO:0000256" key="2">
    <source>
        <dbReference type="ARBA" id="ARBA00010205"/>
    </source>
</evidence>
<dbReference type="EMBL" id="JAIWYP010000003">
    <property type="protein sequence ID" value="KAH3855028.1"/>
    <property type="molecule type" value="Genomic_DNA"/>
</dbReference>
<evidence type="ECO:0000256" key="4">
    <source>
        <dbReference type="ARBA" id="ARBA00022763"/>
    </source>
</evidence>
<dbReference type="GO" id="GO:0003697">
    <property type="term" value="F:single-stranded DNA binding"/>
    <property type="evidence" value="ECO:0007669"/>
    <property type="project" value="TreeGrafter"/>
</dbReference>
<feature type="binding site" evidence="10">
    <location>
        <position position="23"/>
    </location>
    <ligand>
        <name>substrate</name>
    </ligand>
</feature>
<evidence type="ECO:0000256" key="9">
    <source>
        <dbReference type="PIRSR" id="PIRSR610347-1"/>
    </source>
</evidence>
<dbReference type="SUPFAM" id="SSF56024">
    <property type="entry name" value="Phospholipase D/nuclease"/>
    <property type="match status" value="1"/>
</dbReference>
<keyword evidence="7" id="KW-0234">DNA repair</keyword>
<keyword evidence="6" id="KW-0269">Exonuclease</keyword>
<sequence>MVPLQQMESEAKLEIMYGTHHTKMMLLLYEDGLRVVIHTSNLIEQDWHQKTQGTGTRKHMGEYKPEGGDSLLEPHGTRLAPENTGMRTNLRVVIQTQTS</sequence>
<evidence type="ECO:0000256" key="1">
    <source>
        <dbReference type="ARBA" id="ARBA00004123"/>
    </source>
</evidence>
<evidence type="ECO:0000256" key="11">
    <source>
        <dbReference type="SAM" id="MobiDB-lite"/>
    </source>
</evidence>
<dbReference type="InterPro" id="IPR010347">
    <property type="entry name" value="Tdp1"/>
</dbReference>
<protein>
    <submittedName>
        <fullName evidence="12">Uncharacterized protein</fullName>
    </submittedName>
</protein>
<dbReference type="Gene3D" id="3.30.870.10">
    <property type="entry name" value="Endonuclease Chain A"/>
    <property type="match status" value="1"/>
</dbReference>
<gene>
    <name evidence="12" type="ORF">DPMN_097587</name>
</gene>
<dbReference type="Pfam" id="PF06087">
    <property type="entry name" value="Tyr-DNA_phospho"/>
    <property type="match status" value="1"/>
</dbReference>
<reference evidence="12" key="1">
    <citation type="journal article" date="2019" name="bioRxiv">
        <title>The Genome of the Zebra Mussel, Dreissena polymorpha: A Resource for Invasive Species Research.</title>
        <authorList>
            <person name="McCartney M.A."/>
            <person name="Auch B."/>
            <person name="Kono T."/>
            <person name="Mallez S."/>
            <person name="Zhang Y."/>
            <person name="Obille A."/>
            <person name="Becker A."/>
            <person name="Abrahante J.E."/>
            <person name="Garbe J."/>
            <person name="Badalamenti J.P."/>
            <person name="Herman A."/>
            <person name="Mangelson H."/>
            <person name="Liachko I."/>
            <person name="Sullivan S."/>
            <person name="Sone E.D."/>
            <person name="Koren S."/>
            <person name="Silverstein K.A.T."/>
            <person name="Beckman K.B."/>
            <person name="Gohl D.M."/>
        </authorList>
    </citation>
    <scope>NUCLEOTIDE SEQUENCE</scope>
    <source>
        <strain evidence="12">Duluth1</strain>
        <tissue evidence="12">Whole animal</tissue>
    </source>
</reference>
<feature type="region of interest" description="Disordered" evidence="11">
    <location>
        <begin position="48"/>
        <end position="82"/>
    </location>
</feature>
<evidence type="ECO:0000256" key="3">
    <source>
        <dbReference type="ARBA" id="ARBA00022722"/>
    </source>
</evidence>
<keyword evidence="5" id="KW-0378">Hydrolase</keyword>
<comment type="subcellular location">
    <subcellularLocation>
        <location evidence="1">Nucleus</location>
    </subcellularLocation>
</comment>
<proteinExistence type="inferred from homology"/>
<evidence type="ECO:0000256" key="5">
    <source>
        <dbReference type="ARBA" id="ARBA00022801"/>
    </source>
</evidence>
<evidence type="ECO:0000256" key="7">
    <source>
        <dbReference type="ARBA" id="ARBA00023204"/>
    </source>
</evidence>
<evidence type="ECO:0000313" key="12">
    <source>
        <dbReference type="EMBL" id="KAH3855028.1"/>
    </source>
</evidence>
<comment type="similarity">
    <text evidence="2">Belongs to the tyrosyl-DNA phosphodiesterase family.</text>
</comment>